<proteinExistence type="predicted"/>
<dbReference type="EMBL" id="JADGJH010000358">
    <property type="protein sequence ID" value="KAJ3130742.1"/>
    <property type="molecule type" value="Genomic_DNA"/>
</dbReference>
<feature type="region of interest" description="Disordered" evidence="1">
    <location>
        <begin position="65"/>
        <end position="121"/>
    </location>
</feature>
<feature type="region of interest" description="Disordered" evidence="1">
    <location>
        <begin position="977"/>
        <end position="1020"/>
    </location>
</feature>
<dbReference type="GO" id="GO:0016020">
    <property type="term" value="C:membrane"/>
    <property type="evidence" value="ECO:0007669"/>
    <property type="project" value="InterPro"/>
</dbReference>
<evidence type="ECO:0000313" key="3">
    <source>
        <dbReference type="Proteomes" id="UP001211907"/>
    </source>
</evidence>
<keyword evidence="3" id="KW-1185">Reference proteome</keyword>
<evidence type="ECO:0000313" key="2">
    <source>
        <dbReference type="EMBL" id="KAJ3130742.1"/>
    </source>
</evidence>
<evidence type="ECO:0000256" key="1">
    <source>
        <dbReference type="SAM" id="MobiDB-lite"/>
    </source>
</evidence>
<feature type="compositionally biased region" description="Polar residues" evidence="1">
    <location>
        <begin position="99"/>
        <end position="111"/>
    </location>
</feature>
<gene>
    <name evidence="2" type="ORF">HK100_007565</name>
</gene>
<feature type="compositionally biased region" description="Low complexity" evidence="1">
    <location>
        <begin position="1006"/>
        <end position="1019"/>
    </location>
</feature>
<comment type="caution">
    <text evidence="2">The sequence shown here is derived from an EMBL/GenBank/DDBJ whole genome shotgun (WGS) entry which is preliminary data.</text>
</comment>
<reference evidence="2" key="1">
    <citation type="submission" date="2020-05" db="EMBL/GenBank/DDBJ databases">
        <title>Phylogenomic resolution of chytrid fungi.</title>
        <authorList>
            <person name="Stajich J.E."/>
            <person name="Amses K."/>
            <person name="Simmons R."/>
            <person name="Seto K."/>
            <person name="Myers J."/>
            <person name="Bonds A."/>
            <person name="Quandt C.A."/>
            <person name="Barry K."/>
            <person name="Liu P."/>
            <person name="Grigoriev I."/>
            <person name="Longcore J.E."/>
            <person name="James T.Y."/>
        </authorList>
    </citation>
    <scope>NUCLEOTIDE SEQUENCE</scope>
    <source>
        <strain evidence="2">JEL0513</strain>
    </source>
</reference>
<accession>A0AAD5T725</accession>
<dbReference type="PANTHER" id="PTHR32085">
    <property type="entry name" value="PROTEIN CSF1"/>
    <property type="match status" value="1"/>
</dbReference>
<dbReference type="Proteomes" id="UP001211907">
    <property type="component" value="Unassembled WGS sequence"/>
</dbReference>
<feature type="compositionally biased region" description="Basic and acidic residues" evidence="1">
    <location>
        <begin position="65"/>
        <end position="78"/>
    </location>
</feature>
<sequence>MFKGFKYKSCDISLMILRGHLTLRFWNLTRISKSPMHVRLDGFELFVYNNSTTYEYLKNMLEKEQAKKDENSERHDDTSPISNSSHIAPTDYSREPLKNKTSALRIDTQNETDTKPAAKTESNGQKIFGTLMPFVFVGLKGAIVVGNNDTASLMVVDFHEFKGSYAREVLSAKKKLLRPALYRYELNLELQECRISFRHNPDYRDPSLNQAARMRVSKMQKDAALKRQKYFKGVKRRRNGSNGADETVGDDRIEWIGLVRYNDEVDVGIGGRTAMEEYAKMEEIILSDIINVVYYLDDSGIVGCDSDQPVPKWGLDLILHKSTVNYGPWANRQSSQTNAPQVGCHRLYNNFILRFKFKDGCTFKVPFREKSKDPQFIDEAITVEARRLQFGLRIPGWLDFVFNGQDSFIQFDIPLTSSSEGYATLLNVKVESVALSTNLNYSELIKAESFEKSRIFYLQDHMTLIQDLIADFSYSPTPVNYAYFIPIAYRISVAFTHADLYLCSNSQNIIHQANEIDDNSFVIAKLENALLEIDLPFLFAKPAVYGAKFKFSAENGGIIISYPSSHAIGAFQTKSSKNVGNFKNLRINGSYEYYEVDTTPNAPDSVNIVIELDSAALKLYGFSLTTIFDLLANYIGEFTHFISVEDFRMKLSDPLKFKSKRFKMQLDTPSGNQSELSLDIIARDSFVILPENLFDCDYAVVAHLDLINFEMASNWTDMMMKIVTSPLILSRTQIPNNFSVDSVRSAFDIGLNHDKNKVHIEGVEVLFHQLYGPSPKFFAYAGDIMAHIRAVNGEISPLFVRGIISSMNMMKHHLNNEDSSFPSKSFPSIRLVKVRFDYLNVSLWGPYSVSIFEFEYGIKIQIDTLITSKWNGRTLIDLPSIGIKSLICNEESFSGRKLTDLEWIEVFNLETCISLGLFFYSDNIEMEKSAQKDFVLAQDYTFRCGHLFQINSDGSSGKLNPSAFNIPAGFDFDLDNDSENRNRSSTNVQNSFHKPFNDRNSKSENSTPSDFRSESSSSSKIDQDRRYKNYLRSFKAKKINSFIQFVPLQMHSVTDKKKKQSFPYGDIDLLNSAELAEFIPHTKIILRASQCVNVLITPFVFTAVREFMQVSQEIEKCLGFSLFDSLQSYYTSLVAIPVILNTKYMTLIVSSEEVHITSIQDFNLSESGIDSENNISNARMRDEKPESTLCSIDIQMVNLLQIFNAGLKSGSNVLNPSKLINAHYSLDLKKLKTSMRFMDSDTQHRKIIGIPPAKQNFSEIHELPSSGTVVLDSLSNDVSWQVDFKNSANPTPSDAAVHVQCKKHEIIFVNETAELLSGAILVWMQFGIHLSEIMTQYMDHEQIELQKFVESVMGESINRPILGTAKFLISPSPMWVLGSELRKHQKDTGWKFISHLRYCANQLGVGAITKAIKLQLKTKKTHLNEISSQLQRWLGIRDERADVGKNQILSMIFETKLKDAAAIATDFIKLLSEYSSSIVLSVDSVRISAYESGSGENLIQISPLMLNGSIESLSQRTIQSSRFVDICTFISASKTSVAFNPNIFRLMRHLIRVYKRVTNVPLFKSTIESNEMKPVEINSAATEKMDFAMMLSISVDELGVSAVASSLSLKTVFRNIGLNGNFHSDCLAFGLQENLQLCATSTVKKIQLDILDSSNGTSNSLIAIYVDGLVGNITGLANTFLGFESIEIILPKSLLRIQAFFEQWSDSLPEYDFPNVKASDLLINNLMKELGSKNRTTEAPAQQNQLNNFQMVVKNLAIVSDLLNTLRCRYTIQNSLLLMSKNLIMDHNEMTFDGRIDTHKLEFEGRNTLQFPTGSNVEKSFYILPNALLNGKLTSKGTKFSSLSSTLHLGVLEGSFDVSLMDQLLTLQSQLGSEVNDIVDMIMFYSNRRTTTITPTNGPKIFLYDVKIITMGVQVSAQALDSKLILSSNIFKVHIRNTKTVGSPEMREFDSTDFFKWKFSLNDGSLSLISNSRTLAKVVISVNLQNFAMPNAEQNLVESSRESQKIYFNVEKILGVLHLVGIGKIIDFIVFYSTELNERRRAKANEIYNMKLNAQRLLYSVNGSTAQSSSKEILNSVFFVVLQNINLAFPLSEIVSKPSPALLLSFKGIEYESQSFVLNQGVIESISLQFVDFFDSQNEQSFAPESHPVTNRFIMQQAKGNVSQNFTDGSGNIKIVAGIDGFDLDLNSSIVQHLNSLIAIYSREKQFFTSVPTSTTEETPSPTLQTFTEVVLNADFVLGAGICRINCGTDSDAKTSNKQTQADFLSAGNSDGAYKEQLFRIPGVGFSVHGTTVIGDDSMLNERLKRGFYITQHIYESDNVLHPTVLSFFLNAVAKINTDILVSSNPTPAPVESQAYSPISTFESQKHTITYFLKLSQTKVSLSCLPESKVHLNFVLEEADLLFTLVPQSNKLLMNSVNLTCSLRGLSGTLRHTFSPEDCLRWDMAQLVFTFSLLIFNNSRNYLFGFDSDNIEGALNIRQLHDLLLFKRLWVTPLIPTKSVELEIDSNSSYPYASLLRLPGYSTSGQEFEDSFHANIRLPSITFLADLGQSIGKMSCNVSNFISSAALSWSNSAFGSKKLTSSISLINLTSDGRFSGDLNIVDPQFYLVGTNNFQSITENVITLGTFNIERIEAQMQYQYERILIVDVQPINYIMTQKWIKHENAETLCTDVKINIGDVKGIMSRRTVPALYKLAEKLTGAMEEKMSLDSSVSPVLSPQKSSKIASQILLPTNSEFAIDADSLLRKILWYKNGVKSMGRMTVQVEQVLMNFMRYNFRDPDCARIVSKEIVISVEHFGCSAFLLQENLQITLAGWSIKKGTTRSLTPEEERMWSALEWFTFLGSSPSKNVATVPQISIFLDFLSHLSENRVEISGETVFASQIDIALNFGLYRFLQEMFEFYNNAFKNDGVGSMSSEVKGNELEIVPINAPPSVTYEYKKGDFKFDPQLKVTGEATPRELIEWLGVNKTRIPEMLYTHLSGKLSDAVVWIARNS</sequence>
<name>A0AAD5T725_9FUNG</name>
<dbReference type="GO" id="GO:0006113">
    <property type="term" value="P:fermentation"/>
    <property type="evidence" value="ECO:0007669"/>
    <property type="project" value="InterPro"/>
</dbReference>
<dbReference type="PANTHER" id="PTHR32085:SF3">
    <property type="entry name" value="PROTEIN CSF1"/>
    <property type="match status" value="1"/>
</dbReference>
<organism evidence="2 3">
    <name type="scientific">Physocladia obscura</name>
    <dbReference type="NCBI Taxonomy" id="109957"/>
    <lineage>
        <taxon>Eukaryota</taxon>
        <taxon>Fungi</taxon>
        <taxon>Fungi incertae sedis</taxon>
        <taxon>Chytridiomycota</taxon>
        <taxon>Chytridiomycota incertae sedis</taxon>
        <taxon>Chytridiomycetes</taxon>
        <taxon>Chytridiales</taxon>
        <taxon>Chytriomycetaceae</taxon>
        <taxon>Physocladia</taxon>
    </lineage>
</organism>
<protein>
    <submittedName>
        <fullName evidence="2">Uncharacterized protein</fullName>
    </submittedName>
</protein>
<dbReference type="InterPro" id="IPR029636">
    <property type="entry name" value="Csf1"/>
</dbReference>
<feature type="compositionally biased region" description="Polar residues" evidence="1">
    <location>
        <begin position="983"/>
        <end position="992"/>
    </location>
</feature>